<dbReference type="EMBL" id="CAJOBH010069346">
    <property type="protein sequence ID" value="CAF4464358.1"/>
    <property type="molecule type" value="Genomic_DNA"/>
</dbReference>
<feature type="non-terminal residue" evidence="1">
    <location>
        <position position="1"/>
    </location>
</feature>
<name>A0A8S2WXF0_9BILA</name>
<feature type="non-terminal residue" evidence="1">
    <location>
        <position position="58"/>
    </location>
</feature>
<evidence type="ECO:0000313" key="3">
    <source>
        <dbReference type="Proteomes" id="UP000681967"/>
    </source>
</evidence>
<evidence type="ECO:0000313" key="2">
    <source>
        <dbReference type="EMBL" id="CAF4815644.1"/>
    </source>
</evidence>
<evidence type="ECO:0000313" key="1">
    <source>
        <dbReference type="EMBL" id="CAF4464358.1"/>
    </source>
</evidence>
<dbReference type="Proteomes" id="UP000681720">
    <property type="component" value="Unassembled WGS sequence"/>
</dbReference>
<proteinExistence type="predicted"/>
<dbReference type="AlphaFoldDB" id="A0A8S2WXF0"/>
<sequence length="58" mass="6604">PTSFQFDVPENAPITIAPLVGIVEPGKRQKITVRLAPKLDHEQIRTESIRLREAELKR</sequence>
<organism evidence="1 3">
    <name type="scientific">Rotaria magnacalcarata</name>
    <dbReference type="NCBI Taxonomy" id="392030"/>
    <lineage>
        <taxon>Eukaryota</taxon>
        <taxon>Metazoa</taxon>
        <taxon>Spiralia</taxon>
        <taxon>Gnathifera</taxon>
        <taxon>Rotifera</taxon>
        <taxon>Eurotatoria</taxon>
        <taxon>Bdelloidea</taxon>
        <taxon>Philodinida</taxon>
        <taxon>Philodinidae</taxon>
        <taxon>Rotaria</taxon>
    </lineage>
</organism>
<dbReference type="EMBL" id="CAJOBJ010153305">
    <property type="protein sequence ID" value="CAF4815644.1"/>
    <property type="molecule type" value="Genomic_DNA"/>
</dbReference>
<accession>A0A8S2WXF0</accession>
<comment type="caution">
    <text evidence="1">The sequence shown here is derived from an EMBL/GenBank/DDBJ whole genome shotgun (WGS) entry which is preliminary data.</text>
</comment>
<protein>
    <submittedName>
        <fullName evidence="1">Uncharacterized protein</fullName>
    </submittedName>
</protein>
<reference evidence="1" key="1">
    <citation type="submission" date="2021-02" db="EMBL/GenBank/DDBJ databases">
        <authorList>
            <person name="Nowell W R."/>
        </authorList>
    </citation>
    <scope>NUCLEOTIDE SEQUENCE</scope>
</reference>
<gene>
    <name evidence="1" type="ORF">BYL167_LOCUS34359</name>
    <name evidence="2" type="ORF">GIL414_LOCUS47776</name>
</gene>
<dbReference type="Proteomes" id="UP000681967">
    <property type="component" value="Unassembled WGS sequence"/>
</dbReference>